<dbReference type="InterPro" id="IPR036890">
    <property type="entry name" value="HATPase_C_sf"/>
</dbReference>
<keyword evidence="4" id="KW-0418">Kinase</keyword>
<keyword evidence="6" id="KW-0802">TPR repeat</keyword>
<feature type="transmembrane region" description="Helical" evidence="7">
    <location>
        <begin position="396"/>
        <end position="416"/>
    </location>
</feature>
<dbReference type="InterPro" id="IPR050482">
    <property type="entry name" value="Sensor_HK_TwoCompSys"/>
</dbReference>
<dbReference type="SUPFAM" id="SSF48452">
    <property type="entry name" value="TPR-like"/>
    <property type="match status" value="2"/>
</dbReference>
<dbReference type="SUPFAM" id="SSF55874">
    <property type="entry name" value="ATPase domain of HSP90 chaperone/DNA topoisomerase II/histidine kinase"/>
    <property type="match status" value="1"/>
</dbReference>
<name>A0A1I7GYM8_9FLAO</name>
<evidence type="ECO:0000313" key="9">
    <source>
        <dbReference type="Proteomes" id="UP000199138"/>
    </source>
</evidence>
<keyword evidence="9" id="KW-1185">Reference proteome</keyword>
<keyword evidence="5" id="KW-0902">Two-component regulatory system</keyword>
<evidence type="ECO:0000256" key="7">
    <source>
        <dbReference type="SAM" id="Phobius"/>
    </source>
</evidence>
<gene>
    <name evidence="8" type="ORF">SAMN05216480_10699</name>
</gene>
<evidence type="ECO:0000313" key="8">
    <source>
        <dbReference type="EMBL" id="SFU53490.1"/>
    </source>
</evidence>
<evidence type="ECO:0000256" key="1">
    <source>
        <dbReference type="ARBA" id="ARBA00000085"/>
    </source>
</evidence>
<dbReference type="Gene3D" id="3.30.565.10">
    <property type="entry name" value="Histidine kinase-like ATPase, C-terminal domain"/>
    <property type="match status" value="1"/>
</dbReference>
<dbReference type="Pfam" id="PF13374">
    <property type="entry name" value="TPR_10"/>
    <property type="match status" value="1"/>
</dbReference>
<keyword evidence="7" id="KW-1133">Transmembrane helix</keyword>
<dbReference type="GO" id="GO:0004673">
    <property type="term" value="F:protein histidine kinase activity"/>
    <property type="evidence" value="ECO:0007669"/>
    <property type="project" value="UniProtKB-EC"/>
</dbReference>
<evidence type="ECO:0000256" key="5">
    <source>
        <dbReference type="ARBA" id="ARBA00023012"/>
    </source>
</evidence>
<proteinExistence type="predicted"/>
<dbReference type="PANTHER" id="PTHR24421">
    <property type="entry name" value="NITRATE/NITRITE SENSOR PROTEIN NARX-RELATED"/>
    <property type="match status" value="1"/>
</dbReference>
<keyword evidence="3" id="KW-0808">Transferase</keyword>
<dbReference type="STRING" id="1224947.SAMN05216480_10699"/>
<dbReference type="CDD" id="cd16917">
    <property type="entry name" value="HATPase_UhpB-NarQ-NarX-like"/>
    <property type="match status" value="1"/>
</dbReference>
<reference evidence="8 9" key="1">
    <citation type="submission" date="2016-10" db="EMBL/GenBank/DDBJ databases">
        <authorList>
            <person name="de Groot N.N."/>
        </authorList>
    </citation>
    <scope>NUCLEOTIDE SEQUENCE [LARGE SCALE GENOMIC DNA]</scope>
    <source>
        <strain evidence="8 9">CGMCC 1.12333</strain>
    </source>
</reference>
<dbReference type="EMBL" id="FPBK01000006">
    <property type="protein sequence ID" value="SFU53490.1"/>
    <property type="molecule type" value="Genomic_DNA"/>
</dbReference>
<dbReference type="PROSITE" id="PS50005">
    <property type="entry name" value="TPR"/>
    <property type="match status" value="1"/>
</dbReference>
<comment type="catalytic activity">
    <reaction evidence="1">
        <text>ATP + protein L-histidine = ADP + protein N-phospho-L-histidine.</text>
        <dbReference type="EC" id="2.7.13.3"/>
    </reaction>
</comment>
<feature type="repeat" description="TPR" evidence="6">
    <location>
        <begin position="168"/>
        <end position="201"/>
    </location>
</feature>
<dbReference type="InterPro" id="IPR011990">
    <property type="entry name" value="TPR-like_helical_dom_sf"/>
</dbReference>
<keyword evidence="7" id="KW-0812">Transmembrane</keyword>
<evidence type="ECO:0000256" key="6">
    <source>
        <dbReference type="PROSITE-ProRule" id="PRU00339"/>
    </source>
</evidence>
<dbReference type="InterPro" id="IPR019734">
    <property type="entry name" value="TPR_rpt"/>
</dbReference>
<dbReference type="GO" id="GO:0000160">
    <property type="term" value="P:phosphorelay signal transduction system"/>
    <property type="evidence" value="ECO:0007669"/>
    <property type="project" value="UniProtKB-KW"/>
</dbReference>
<dbReference type="Gene3D" id="1.25.40.10">
    <property type="entry name" value="Tetratricopeptide repeat domain"/>
    <property type="match status" value="2"/>
</dbReference>
<organism evidence="8 9">
    <name type="scientific">Pustulibacterium marinum</name>
    <dbReference type="NCBI Taxonomy" id="1224947"/>
    <lineage>
        <taxon>Bacteria</taxon>
        <taxon>Pseudomonadati</taxon>
        <taxon>Bacteroidota</taxon>
        <taxon>Flavobacteriia</taxon>
        <taxon>Flavobacteriales</taxon>
        <taxon>Flavobacteriaceae</taxon>
        <taxon>Pustulibacterium</taxon>
    </lineage>
</organism>
<evidence type="ECO:0000256" key="3">
    <source>
        <dbReference type="ARBA" id="ARBA00022679"/>
    </source>
</evidence>
<dbReference type="EC" id="2.7.13.3" evidence="2"/>
<keyword evidence="7" id="KW-0472">Membrane</keyword>
<dbReference type="Pfam" id="PF13424">
    <property type="entry name" value="TPR_12"/>
    <property type="match status" value="1"/>
</dbReference>
<evidence type="ECO:0000256" key="2">
    <source>
        <dbReference type="ARBA" id="ARBA00012438"/>
    </source>
</evidence>
<dbReference type="AlphaFoldDB" id="A0A1I7GYM8"/>
<protein>
    <recommendedName>
        <fullName evidence="2">histidine kinase</fullName>
        <ecNumber evidence="2">2.7.13.3</ecNumber>
    </recommendedName>
</protein>
<dbReference type="SMART" id="SM00028">
    <property type="entry name" value="TPR"/>
    <property type="match status" value="4"/>
</dbReference>
<dbReference type="PANTHER" id="PTHR24421:SF10">
    <property type="entry name" value="NITRATE_NITRITE SENSOR PROTEIN NARQ"/>
    <property type="match status" value="1"/>
</dbReference>
<accession>A0A1I7GYM8</accession>
<dbReference type="Proteomes" id="UP000199138">
    <property type="component" value="Unassembled WGS sequence"/>
</dbReference>
<evidence type="ECO:0000256" key="4">
    <source>
        <dbReference type="ARBA" id="ARBA00022777"/>
    </source>
</evidence>
<sequence>MQAQEGISTPAVFDQSWRKAHTAEEIQQALQTVVAEAKEQHDSLTLQRAYRYQFHYATKQSFPDVLEASFSQYYQLSESLQDTSALQYALRRKARFYYDQNNYFEALKAFEQELVFANARQELKDQVYLYRYIASLQSKLGLYFESEATVLQALRMLPENEATYESLTGLYNQLGIIYKERDQFEEARSYYEKSRSFSTKPDHLQTIQNNVANVYVEAGNYPKAISLFEDLLSRIDSIADTKDYARALDNLGKTLTLQHDAHALSYLQRGLDLRTQLNYATGIYSSYYHLAIYYQTFGQHSKALYYASQALAIAETHAFQEELLEIYQLLISLGATEYATDYLRMKDSIDHAIQLQAEKYVAYKYNYRKEHQLAEANHLKYQQSELERQVATQHTIIWQLVAGITLLLFAGGLWLYRNYRKRKAQQAIYATETRIGKQIHDEIANDIYQTMQKVTYSVVDQDQLLTQLDGIYQRSRNISKAHSSIVTDGHFQEALQDLLHSYQAPELILVSTGMTTIAWEELSEARKICLYRVLQEFMTNMRKHSKATLVKLSFTMKGKKLYVTYTDNGVGTDTLSKSGLQHAENRIRALNGSLTFTTAKDKGFQATMIL</sequence>